<organism evidence="1 2">
    <name type="scientific">Candidatus Nitrosarchaeum limnium BG20</name>
    <dbReference type="NCBI Taxonomy" id="859192"/>
    <lineage>
        <taxon>Archaea</taxon>
        <taxon>Nitrososphaerota</taxon>
        <taxon>Nitrososphaeria</taxon>
        <taxon>Nitrosopumilales</taxon>
        <taxon>Nitrosopumilaceae</taxon>
        <taxon>Nitrosarchaeum</taxon>
    </lineage>
</organism>
<proteinExistence type="predicted"/>
<reference evidence="1 2" key="1">
    <citation type="journal article" date="2012" name="J. Bacteriol.">
        <title>Genome Sequence of "Candidatus Nitrosoarchaeum limnia" BG20, a Low-Salinity Ammonia-Oxidizing Archaeon from the San Francisco Bay Estuary.</title>
        <authorList>
            <person name="Mosier A.C."/>
            <person name="Allen E.E."/>
            <person name="Kim M."/>
            <person name="Ferriera S."/>
            <person name="Francis C.A."/>
        </authorList>
    </citation>
    <scope>NUCLEOTIDE SEQUENCE [LARGE SCALE GENOMIC DNA]</scope>
    <source>
        <strain evidence="1 2">BG20</strain>
    </source>
</reference>
<comment type="caution">
    <text evidence="1">The sequence shown here is derived from an EMBL/GenBank/DDBJ whole genome shotgun (WGS) entry which is preliminary data.</text>
</comment>
<dbReference type="EMBL" id="AHJG01000193">
    <property type="protein sequence ID" value="EPA05289.1"/>
    <property type="molecule type" value="Genomic_DNA"/>
</dbReference>
<gene>
    <name evidence="1" type="ORF">BG20_I0126</name>
</gene>
<protein>
    <submittedName>
        <fullName evidence="1">Uncharacterized protein</fullName>
    </submittedName>
</protein>
<keyword evidence="2" id="KW-1185">Reference proteome</keyword>
<dbReference type="AlphaFoldDB" id="S2ESA1"/>
<dbReference type="OrthoDB" id="5019at2157"/>
<sequence length="58" mass="6896">MKTNFKKSKEHTHPKIEEVEKKFTQKEFEEYILKSGAIGSYMIFRSDKKEDELGIDDL</sequence>
<name>S2ESA1_9ARCH</name>
<accession>S2ESA1</accession>
<evidence type="ECO:0000313" key="2">
    <source>
        <dbReference type="Proteomes" id="UP000014065"/>
    </source>
</evidence>
<evidence type="ECO:0000313" key="1">
    <source>
        <dbReference type="EMBL" id="EPA05289.1"/>
    </source>
</evidence>
<dbReference type="RefSeq" id="WP_193353033.1">
    <property type="nucleotide sequence ID" value="NZ_AHJG01000193.1"/>
</dbReference>
<dbReference type="Proteomes" id="UP000014065">
    <property type="component" value="Unassembled WGS sequence"/>
</dbReference>